<dbReference type="AlphaFoldDB" id="K4IHI7"/>
<accession>K4IHI7</accession>
<keyword evidence="2" id="KW-1185">Reference proteome</keyword>
<dbReference type="HOGENOM" id="CLU_3029120_0_0_10"/>
<proteinExistence type="predicted"/>
<dbReference type="EMBL" id="CP003879">
    <property type="protein sequence ID" value="AFU69977.1"/>
    <property type="molecule type" value="Genomic_DNA"/>
</dbReference>
<organism evidence="1 2">
    <name type="scientific">Psychroflexus torquis (strain ATCC 700755 / CIP 106069 / ACAM 623)</name>
    <dbReference type="NCBI Taxonomy" id="313595"/>
    <lineage>
        <taxon>Bacteria</taxon>
        <taxon>Pseudomonadati</taxon>
        <taxon>Bacteroidota</taxon>
        <taxon>Flavobacteriia</taxon>
        <taxon>Flavobacteriales</taxon>
        <taxon>Flavobacteriaceae</taxon>
        <taxon>Psychroflexus</taxon>
    </lineage>
</organism>
<dbReference type="KEGG" id="ptq:P700755_003336"/>
<evidence type="ECO:0000313" key="1">
    <source>
        <dbReference type="EMBL" id="AFU69977.1"/>
    </source>
</evidence>
<sequence>MLIKNLYSVCPRNSSKLAEEIKLFKINLLNVSCIALKRLAKIQQFFDNQKFRERF</sequence>
<reference evidence="1" key="2">
    <citation type="submission" date="2012-09" db="EMBL/GenBank/DDBJ databases">
        <title>The complete sequence of Psychroflexus torquis an extreme psychrophile from sea-ice that is stimulated by light.</title>
        <authorList>
            <person name="Feng S."/>
            <person name="Powell S.M."/>
            <person name="Bowman J.P."/>
        </authorList>
    </citation>
    <scope>NUCLEOTIDE SEQUENCE [LARGE SCALE GENOMIC DNA]</scope>
    <source>
        <strain evidence="1">ATCC 700755</strain>
    </source>
</reference>
<dbReference type="Proteomes" id="UP000008514">
    <property type="component" value="Chromosome"/>
</dbReference>
<reference evidence="1" key="1">
    <citation type="submission" date="2006-03" db="EMBL/GenBank/DDBJ databases">
        <authorList>
            <person name="Bowman J."/>
            <person name="Ferriera S."/>
            <person name="Johnson J."/>
            <person name="Kravitz S."/>
            <person name="Halpern A."/>
            <person name="Remington K."/>
            <person name="Beeson K."/>
            <person name="Tran B."/>
            <person name="Rogers Y.-H."/>
            <person name="Friedman R."/>
            <person name="Venter J.C."/>
        </authorList>
    </citation>
    <scope>NUCLEOTIDE SEQUENCE [LARGE SCALE GENOMIC DNA]</scope>
    <source>
        <strain evidence="1">ATCC 700755</strain>
    </source>
</reference>
<name>K4IHI7_PSYTT</name>
<protein>
    <submittedName>
        <fullName evidence="1">Uncharacterized protein</fullName>
    </submittedName>
</protein>
<gene>
    <name evidence="1" type="ordered locus">P700755_003336</name>
</gene>
<evidence type="ECO:0000313" key="2">
    <source>
        <dbReference type="Proteomes" id="UP000008514"/>
    </source>
</evidence>